<gene>
    <name evidence="1" type="ORF">WN55_05352</name>
</gene>
<dbReference type="EMBL" id="KQ434971">
    <property type="protein sequence ID" value="KZC12725.1"/>
    <property type="molecule type" value="Genomic_DNA"/>
</dbReference>
<dbReference type="OrthoDB" id="7695055at2759"/>
<dbReference type="STRING" id="178035.A0A154PLH8"/>
<dbReference type="Proteomes" id="UP000076502">
    <property type="component" value="Unassembled WGS sequence"/>
</dbReference>
<reference evidence="1 2" key="1">
    <citation type="submission" date="2015-07" db="EMBL/GenBank/DDBJ databases">
        <title>The genome of Dufourea novaeangliae.</title>
        <authorList>
            <person name="Pan H."/>
            <person name="Kapheim K."/>
        </authorList>
    </citation>
    <scope>NUCLEOTIDE SEQUENCE [LARGE SCALE GENOMIC DNA]</scope>
    <source>
        <strain evidence="1">0120121106</strain>
        <tissue evidence="1">Whole body</tissue>
    </source>
</reference>
<organism evidence="1 2">
    <name type="scientific">Dufourea novaeangliae</name>
    <name type="common">Sweat bee</name>
    <dbReference type="NCBI Taxonomy" id="178035"/>
    <lineage>
        <taxon>Eukaryota</taxon>
        <taxon>Metazoa</taxon>
        <taxon>Ecdysozoa</taxon>
        <taxon>Arthropoda</taxon>
        <taxon>Hexapoda</taxon>
        <taxon>Insecta</taxon>
        <taxon>Pterygota</taxon>
        <taxon>Neoptera</taxon>
        <taxon>Endopterygota</taxon>
        <taxon>Hymenoptera</taxon>
        <taxon>Apocrita</taxon>
        <taxon>Aculeata</taxon>
        <taxon>Apoidea</taxon>
        <taxon>Anthophila</taxon>
        <taxon>Halictidae</taxon>
        <taxon>Rophitinae</taxon>
        <taxon>Dufourea</taxon>
    </lineage>
</organism>
<dbReference type="PANTHER" id="PTHR38681">
    <property type="entry name" value="RETROVIRUS-RELATED POL POLYPROTEIN FROM TRANSPOSON 412-LIKE PROTEIN-RELATED"/>
    <property type="match status" value="1"/>
</dbReference>
<dbReference type="PANTHER" id="PTHR38681:SF1">
    <property type="entry name" value="RETROVIRUS-RELATED POL POLYPROTEIN FROM TRANSPOSON 412-LIKE PROTEIN"/>
    <property type="match status" value="1"/>
</dbReference>
<protein>
    <submittedName>
        <fullName evidence="1">Uncharacterized protein</fullName>
    </submittedName>
</protein>
<keyword evidence="2" id="KW-1185">Reference proteome</keyword>
<evidence type="ECO:0000313" key="1">
    <source>
        <dbReference type="EMBL" id="KZC12725.1"/>
    </source>
</evidence>
<accession>A0A154PLH8</accession>
<name>A0A154PLH8_DUFNO</name>
<dbReference type="AlphaFoldDB" id="A0A154PLH8"/>
<dbReference type="Gene3D" id="3.30.420.10">
    <property type="entry name" value="Ribonuclease H-like superfamily/Ribonuclease H"/>
    <property type="match status" value="1"/>
</dbReference>
<proteinExistence type="predicted"/>
<sequence>MIERWHRVFKAAIMCHADASWSRVLSTVLLGLRSHVRVDTGASPAEFLFGTTLRLPGEFFLPEDISPDSNFFIEEFREYMRRVRPVPGAHKHAKRAFYFKELHNCSHVFIRNVAKKALERPYSGPHKILQRVSDRVLNIDVNFMESERECSTIF</sequence>
<dbReference type="InterPro" id="IPR036397">
    <property type="entry name" value="RNaseH_sf"/>
</dbReference>
<dbReference type="GO" id="GO:0003676">
    <property type="term" value="F:nucleic acid binding"/>
    <property type="evidence" value="ECO:0007669"/>
    <property type="project" value="InterPro"/>
</dbReference>
<evidence type="ECO:0000313" key="2">
    <source>
        <dbReference type="Proteomes" id="UP000076502"/>
    </source>
</evidence>